<evidence type="ECO:0000256" key="1">
    <source>
        <dbReference type="SAM" id="Coils"/>
    </source>
</evidence>
<sequence>KQQELQEQEILKKLISNNNLLVRDLKKLEENNSNSESRLIQLKEDLEYVEDLYTQLFLLLEDTYERFQHIQGRMNTGKNSKKDEKSKKKNSKSKIREVTTEDDINHIKNMMTTLLDHYDKTLTVNK</sequence>
<dbReference type="Proteomes" id="UP000289016">
    <property type="component" value="Unassembled WGS sequence"/>
</dbReference>
<dbReference type="AlphaFoldDB" id="A0AB37VB77"/>
<evidence type="ECO:0000313" key="4">
    <source>
        <dbReference type="Proteomes" id="UP000289016"/>
    </source>
</evidence>
<proteinExistence type="predicted"/>
<evidence type="ECO:0000256" key="2">
    <source>
        <dbReference type="SAM" id="MobiDB-lite"/>
    </source>
</evidence>
<feature type="coiled-coil region" evidence="1">
    <location>
        <begin position="11"/>
        <end position="45"/>
    </location>
</feature>
<keyword evidence="1" id="KW-0175">Coiled coil</keyword>
<organism evidence="3 4">
    <name type="scientific">Enterobacter cloacae</name>
    <dbReference type="NCBI Taxonomy" id="550"/>
    <lineage>
        <taxon>Bacteria</taxon>
        <taxon>Pseudomonadati</taxon>
        <taxon>Pseudomonadota</taxon>
        <taxon>Gammaproteobacteria</taxon>
        <taxon>Enterobacterales</taxon>
        <taxon>Enterobacteriaceae</taxon>
        <taxon>Enterobacter</taxon>
        <taxon>Enterobacter cloacae complex</taxon>
    </lineage>
</organism>
<dbReference type="RefSeq" id="WP_164881298.1">
    <property type="nucleotide sequence ID" value="NZ_QKPI01000138.1"/>
</dbReference>
<comment type="caution">
    <text evidence="3">The sequence shown here is derived from an EMBL/GenBank/DDBJ whole genome shotgun (WGS) entry which is preliminary data.</text>
</comment>
<protein>
    <submittedName>
        <fullName evidence="3">Uncharacterized protein</fullName>
    </submittedName>
</protein>
<reference evidence="3 4" key="1">
    <citation type="submission" date="2018-06" db="EMBL/GenBank/DDBJ databases">
        <title>Carbapenemase-producing Enterobacteriaceae present in wastewater treatment plant effluent and nearby surface waters in the US.</title>
        <authorList>
            <person name="Mathys D.A."/>
            <person name="Mollenkopf D.F."/>
            <person name="Feicht S.M."/>
            <person name="Adams R.J."/>
            <person name="Albers A.L."/>
            <person name="Grooters S.V."/>
            <person name="Stuever D.M."/>
            <person name="Daniels J.B."/>
            <person name="Wittum T.E."/>
        </authorList>
    </citation>
    <scope>NUCLEOTIDE SEQUENCE [LARGE SCALE GENOMIC DNA]</scope>
    <source>
        <strain evidence="3 4">GEO_23_Down_A</strain>
    </source>
</reference>
<name>A0AB37VB77_ENTCL</name>
<feature type="region of interest" description="Disordered" evidence="2">
    <location>
        <begin position="71"/>
        <end position="101"/>
    </location>
</feature>
<accession>A0AB37VB77</accession>
<evidence type="ECO:0000313" key="3">
    <source>
        <dbReference type="EMBL" id="RWT70642.1"/>
    </source>
</evidence>
<gene>
    <name evidence="3" type="ORF">DN595_26170</name>
</gene>
<feature type="non-terminal residue" evidence="3">
    <location>
        <position position="1"/>
    </location>
</feature>
<dbReference type="EMBL" id="QKPI01000138">
    <property type="protein sequence ID" value="RWT70642.1"/>
    <property type="molecule type" value="Genomic_DNA"/>
</dbReference>